<sequence length="67" mass="7012">MTTMVDRTDGWVVGLRLATAFLAGAGGVRSIADFAGDIRGVANYPTDEVLIGRAATATPVPVRDQHL</sequence>
<dbReference type="RefSeq" id="WP_378976563.1">
    <property type="nucleotide sequence ID" value="NZ_JBHTBJ010000048.1"/>
</dbReference>
<accession>A0ABW2I3B6</accession>
<keyword evidence="2" id="KW-1185">Reference proteome</keyword>
<proteinExistence type="predicted"/>
<gene>
    <name evidence="1" type="ORF">ACFQS1_35690</name>
</gene>
<comment type="caution">
    <text evidence="1">The sequence shown here is derived from an EMBL/GenBank/DDBJ whole genome shotgun (WGS) entry which is preliminary data.</text>
</comment>
<evidence type="ECO:0000313" key="1">
    <source>
        <dbReference type="EMBL" id="MFC7279336.1"/>
    </source>
</evidence>
<protein>
    <submittedName>
        <fullName evidence="1">Uncharacterized protein</fullName>
    </submittedName>
</protein>
<organism evidence="1 2">
    <name type="scientific">Paractinoplanes rhizophilus</name>
    <dbReference type="NCBI Taxonomy" id="1416877"/>
    <lineage>
        <taxon>Bacteria</taxon>
        <taxon>Bacillati</taxon>
        <taxon>Actinomycetota</taxon>
        <taxon>Actinomycetes</taxon>
        <taxon>Micromonosporales</taxon>
        <taxon>Micromonosporaceae</taxon>
        <taxon>Paractinoplanes</taxon>
    </lineage>
</organism>
<reference evidence="2" key="1">
    <citation type="journal article" date="2019" name="Int. J. Syst. Evol. Microbiol.">
        <title>The Global Catalogue of Microorganisms (GCM) 10K type strain sequencing project: providing services to taxonomists for standard genome sequencing and annotation.</title>
        <authorList>
            <consortium name="The Broad Institute Genomics Platform"/>
            <consortium name="The Broad Institute Genome Sequencing Center for Infectious Disease"/>
            <person name="Wu L."/>
            <person name="Ma J."/>
        </authorList>
    </citation>
    <scope>NUCLEOTIDE SEQUENCE [LARGE SCALE GENOMIC DNA]</scope>
    <source>
        <strain evidence="2">XZYJT-10</strain>
    </source>
</reference>
<dbReference type="Proteomes" id="UP001596548">
    <property type="component" value="Unassembled WGS sequence"/>
</dbReference>
<dbReference type="EMBL" id="JBHTBJ010000048">
    <property type="protein sequence ID" value="MFC7279336.1"/>
    <property type="molecule type" value="Genomic_DNA"/>
</dbReference>
<evidence type="ECO:0000313" key="2">
    <source>
        <dbReference type="Proteomes" id="UP001596548"/>
    </source>
</evidence>
<name>A0ABW2I3B6_9ACTN</name>